<organism evidence="2 3">
    <name type="scientific">Leptospira idonii</name>
    <dbReference type="NCBI Taxonomy" id="1193500"/>
    <lineage>
        <taxon>Bacteria</taxon>
        <taxon>Pseudomonadati</taxon>
        <taxon>Spirochaetota</taxon>
        <taxon>Spirochaetia</taxon>
        <taxon>Leptospirales</taxon>
        <taxon>Leptospiraceae</taxon>
        <taxon>Leptospira</taxon>
    </lineage>
</organism>
<dbReference type="Pfam" id="PF14108">
    <property type="entry name" value="ABA4-like"/>
    <property type="match status" value="1"/>
</dbReference>
<name>A0A4R9LWJ0_9LEPT</name>
<proteinExistence type="predicted"/>
<evidence type="ECO:0000313" key="2">
    <source>
        <dbReference type="EMBL" id="TGN17327.1"/>
    </source>
</evidence>
<dbReference type="EMBL" id="RQHW01000078">
    <property type="protein sequence ID" value="TGN17327.1"/>
    <property type="molecule type" value="Genomic_DNA"/>
</dbReference>
<comment type="caution">
    <text evidence="2">The sequence shown here is derived from an EMBL/GenBank/DDBJ whole genome shotgun (WGS) entry which is preliminary data.</text>
</comment>
<protein>
    <submittedName>
        <fullName evidence="2">DUF4281 domain-containing protein</fullName>
    </submittedName>
</protein>
<evidence type="ECO:0000256" key="1">
    <source>
        <dbReference type="SAM" id="Phobius"/>
    </source>
</evidence>
<keyword evidence="3" id="KW-1185">Reference proteome</keyword>
<dbReference type="AlphaFoldDB" id="A0A4R9LWJ0"/>
<dbReference type="OrthoDB" id="345237at2"/>
<gene>
    <name evidence="2" type="ORF">EHS15_17475</name>
</gene>
<feature type="transmembrane region" description="Helical" evidence="1">
    <location>
        <begin position="6"/>
        <end position="24"/>
    </location>
</feature>
<dbReference type="Proteomes" id="UP000298058">
    <property type="component" value="Unassembled WGS sequence"/>
</dbReference>
<dbReference type="PANTHER" id="PTHR34543:SF1">
    <property type="entry name" value="PROTEIN ABA DEFICIENT 4, CHLOROPLASTIC"/>
    <property type="match status" value="1"/>
</dbReference>
<dbReference type="InterPro" id="IPR025461">
    <property type="entry name" value="ABA4-like"/>
</dbReference>
<evidence type="ECO:0000313" key="3">
    <source>
        <dbReference type="Proteomes" id="UP000298058"/>
    </source>
</evidence>
<dbReference type="RefSeq" id="WP_135761881.1">
    <property type="nucleotide sequence ID" value="NZ_RQHW01000078.1"/>
</dbReference>
<feature type="transmembrane region" description="Helical" evidence="1">
    <location>
        <begin position="109"/>
        <end position="131"/>
    </location>
</feature>
<reference evidence="2" key="1">
    <citation type="journal article" date="2019" name="PLoS Negl. Trop. Dis.">
        <title>Revisiting the worldwide diversity of Leptospira species in the environment.</title>
        <authorList>
            <person name="Vincent A.T."/>
            <person name="Schiettekatte O."/>
            <person name="Bourhy P."/>
            <person name="Veyrier F.J."/>
            <person name="Picardeau M."/>
        </authorList>
    </citation>
    <scope>NUCLEOTIDE SEQUENCE [LARGE SCALE GENOMIC DNA]</scope>
    <source>
        <strain evidence="2">201300427</strain>
    </source>
</reference>
<keyword evidence="1" id="KW-0472">Membrane</keyword>
<sequence length="141" mass="16007">MTASNIFQIMNPIAMAGWLLLIAAPNWKHTKKITTIVISTFVFGGLYSFFIGSSFGHAEGGFDSLENVRKLFQNDYALLAGWVHYLAFDLFLGTWEIEDAKAHGISRWLVLPCQIMTFMYGPVGLLLYTILKIVLRKKVWE</sequence>
<feature type="transmembrane region" description="Helical" evidence="1">
    <location>
        <begin position="76"/>
        <end position="97"/>
    </location>
</feature>
<feature type="transmembrane region" description="Helical" evidence="1">
    <location>
        <begin position="36"/>
        <end position="56"/>
    </location>
</feature>
<accession>A0A4R9LWJ0</accession>
<dbReference type="PANTHER" id="PTHR34543">
    <property type="entry name" value="PROTEIN ABA DEFICIENT 4, CHLOROPLASTIC"/>
    <property type="match status" value="1"/>
</dbReference>
<keyword evidence="1" id="KW-1133">Transmembrane helix</keyword>
<keyword evidence="1" id="KW-0812">Transmembrane</keyword>